<dbReference type="OrthoDB" id="299799at2157"/>
<dbReference type="InterPro" id="IPR000182">
    <property type="entry name" value="GNAT_dom"/>
</dbReference>
<evidence type="ECO:0000259" key="2">
    <source>
        <dbReference type="PROSITE" id="PS51186"/>
    </source>
</evidence>
<keyword evidence="3" id="KW-0808">Transferase</keyword>
<gene>
    <name evidence="3" type="ORF">SAMN04489841_3303</name>
</gene>
<reference evidence="4" key="1">
    <citation type="submission" date="2016-10" db="EMBL/GenBank/DDBJ databases">
        <authorList>
            <person name="Varghese N."/>
            <person name="Submissions S."/>
        </authorList>
    </citation>
    <scope>NUCLEOTIDE SEQUENCE [LARGE SCALE GENOMIC DNA]</scope>
    <source>
        <strain evidence="4">DSM 25055</strain>
    </source>
</reference>
<dbReference type="EMBL" id="FOFD01000004">
    <property type="protein sequence ID" value="SER21284.1"/>
    <property type="molecule type" value="Genomic_DNA"/>
</dbReference>
<dbReference type="GO" id="GO:0016747">
    <property type="term" value="F:acyltransferase activity, transferring groups other than amino-acyl groups"/>
    <property type="evidence" value="ECO:0007669"/>
    <property type="project" value="InterPro"/>
</dbReference>
<feature type="region of interest" description="Disordered" evidence="1">
    <location>
        <begin position="158"/>
        <end position="179"/>
    </location>
</feature>
<dbReference type="Proteomes" id="UP000199114">
    <property type="component" value="Unassembled WGS sequence"/>
</dbReference>
<dbReference type="AlphaFoldDB" id="A0A1H9MC74"/>
<sequence>MSVPTRTATRYTVRTFEPDDRETFLSMYDTVFGHDRSSGWFRWKFRENPYVDHVPVLVASADGEPVGFRSFFAQEMRVGGLVRTAFQPCDTMVHPDHRGRGLFDRMNERAVERYADGEPSFFFNFPNENSKPGNLAHGWREVGTVPAYYRPQNPLSALEGQGSTGLTARDADSRSADGGPATAVREAFETAIATSHRAGDRLLVGSDSEIAVERYETPPADVLAAIYHRSVPEMIHTNRSAAFYRWRFDNPAHTYAAYVARRDGDPIAALVVSTVGDHVRIVDTLPRTIESEDAALEQLLASALDDHADRSYVEAFGETVPTPLRFRFYPDTRFPLSALVQPTARTLLARDLEDGLALESSSISSWRFSRLDLDTT</sequence>
<evidence type="ECO:0000313" key="3">
    <source>
        <dbReference type="EMBL" id="SER21284.1"/>
    </source>
</evidence>
<dbReference type="PROSITE" id="PS51186">
    <property type="entry name" value="GNAT"/>
    <property type="match status" value="1"/>
</dbReference>
<dbReference type="SUPFAM" id="SSF55729">
    <property type="entry name" value="Acyl-CoA N-acyltransferases (Nat)"/>
    <property type="match status" value="1"/>
</dbReference>
<proteinExistence type="predicted"/>
<organism evidence="3 4">
    <name type="scientific">Natrinema salaciae</name>
    <dbReference type="NCBI Taxonomy" id="1186196"/>
    <lineage>
        <taxon>Archaea</taxon>
        <taxon>Methanobacteriati</taxon>
        <taxon>Methanobacteriota</taxon>
        <taxon>Stenosarchaea group</taxon>
        <taxon>Halobacteria</taxon>
        <taxon>Halobacteriales</taxon>
        <taxon>Natrialbaceae</taxon>
        <taxon>Natrinema</taxon>
    </lineage>
</organism>
<evidence type="ECO:0000256" key="1">
    <source>
        <dbReference type="SAM" id="MobiDB-lite"/>
    </source>
</evidence>
<keyword evidence="4" id="KW-1185">Reference proteome</keyword>
<dbReference type="Gene3D" id="3.40.630.30">
    <property type="match status" value="1"/>
</dbReference>
<accession>A0A1H9MC74</accession>
<dbReference type="InterPro" id="IPR016181">
    <property type="entry name" value="Acyl_CoA_acyltransferase"/>
</dbReference>
<dbReference type="Pfam" id="PF13527">
    <property type="entry name" value="Acetyltransf_9"/>
    <property type="match status" value="1"/>
</dbReference>
<protein>
    <submittedName>
        <fullName evidence="3">Acetyltransferase (GNAT) domain-containing protein</fullName>
    </submittedName>
</protein>
<name>A0A1H9MC74_9EURY</name>
<feature type="domain" description="N-acetyltransferase" evidence="2">
    <location>
        <begin position="11"/>
        <end position="156"/>
    </location>
</feature>
<dbReference type="STRING" id="1186196.SAMN04489841_3303"/>
<evidence type="ECO:0000313" key="4">
    <source>
        <dbReference type="Proteomes" id="UP000199114"/>
    </source>
</evidence>
<dbReference type="RefSeq" id="WP_090619188.1">
    <property type="nucleotide sequence ID" value="NZ_FOFD01000004.1"/>
</dbReference>